<reference evidence="2 3" key="1">
    <citation type="submission" date="2014-04" db="EMBL/GenBank/DDBJ databases">
        <authorList>
            <consortium name="DOE Joint Genome Institute"/>
            <person name="Kuo A."/>
            <person name="Martino E."/>
            <person name="Perotto S."/>
            <person name="Kohler A."/>
            <person name="Nagy L.G."/>
            <person name="Floudas D."/>
            <person name="Copeland A."/>
            <person name="Barry K.W."/>
            <person name="Cichocki N."/>
            <person name="Veneault-Fourrey C."/>
            <person name="LaButti K."/>
            <person name="Lindquist E.A."/>
            <person name="Lipzen A."/>
            <person name="Lundell T."/>
            <person name="Morin E."/>
            <person name="Murat C."/>
            <person name="Sun H."/>
            <person name="Tunlid A."/>
            <person name="Henrissat B."/>
            <person name="Grigoriev I.V."/>
            <person name="Hibbett D.S."/>
            <person name="Martin F."/>
            <person name="Nordberg H.P."/>
            <person name="Cantor M.N."/>
            <person name="Hua S.X."/>
        </authorList>
    </citation>
    <scope>NUCLEOTIDE SEQUENCE [LARGE SCALE GENOMIC DNA]</scope>
    <source>
        <strain evidence="2 3">Zn</strain>
    </source>
</reference>
<accession>A0A0C3C8B5</accession>
<protein>
    <recommendedName>
        <fullName evidence="4">Phosphosulfolactate synthase</fullName>
    </recommendedName>
</protein>
<proteinExistence type="inferred from homology"/>
<dbReference type="PANTHER" id="PTHR48413">
    <property type="match status" value="1"/>
</dbReference>
<dbReference type="InParanoid" id="A0A0C3C8B5"/>
<dbReference type="PANTHER" id="PTHR48413:SF1">
    <property type="entry name" value="PROTEIN HEAT-STRESS-ASSOCIATED 32"/>
    <property type="match status" value="1"/>
</dbReference>
<dbReference type="STRING" id="913774.A0A0C3C8B5"/>
<dbReference type="InterPro" id="IPR036112">
    <property type="entry name" value="ComA_synth_sf"/>
</dbReference>
<dbReference type="HOGENOM" id="CLU_062679_0_0_1"/>
<dbReference type="Proteomes" id="UP000054321">
    <property type="component" value="Unassembled WGS sequence"/>
</dbReference>
<dbReference type="Pfam" id="PF02679">
    <property type="entry name" value="ComA"/>
    <property type="match status" value="1"/>
</dbReference>
<evidence type="ECO:0000256" key="1">
    <source>
        <dbReference type="ARBA" id="ARBA00010424"/>
    </source>
</evidence>
<dbReference type="Gene3D" id="3.20.20.70">
    <property type="entry name" value="Aldolase class I"/>
    <property type="match status" value="1"/>
</dbReference>
<dbReference type="AlphaFoldDB" id="A0A0C3C8B5"/>
<reference evidence="3" key="2">
    <citation type="submission" date="2015-01" db="EMBL/GenBank/DDBJ databases">
        <title>Evolutionary Origins and Diversification of the Mycorrhizal Mutualists.</title>
        <authorList>
            <consortium name="DOE Joint Genome Institute"/>
            <consortium name="Mycorrhizal Genomics Consortium"/>
            <person name="Kohler A."/>
            <person name="Kuo A."/>
            <person name="Nagy L.G."/>
            <person name="Floudas D."/>
            <person name="Copeland A."/>
            <person name="Barry K.W."/>
            <person name="Cichocki N."/>
            <person name="Veneault-Fourrey C."/>
            <person name="LaButti K."/>
            <person name="Lindquist E.A."/>
            <person name="Lipzen A."/>
            <person name="Lundell T."/>
            <person name="Morin E."/>
            <person name="Murat C."/>
            <person name="Riley R."/>
            <person name="Ohm R."/>
            <person name="Sun H."/>
            <person name="Tunlid A."/>
            <person name="Henrissat B."/>
            <person name="Grigoriev I.V."/>
            <person name="Hibbett D.S."/>
            <person name="Martin F."/>
        </authorList>
    </citation>
    <scope>NUCLEOTIDE SEQUENCE [LARGE SCALE GENOMIC DNA]</scope>
    <source>
        <strain evidence="3">Zn</strain>
    </source>
</reference>
<name>A0A0C3C8B5_OIDMZ</name>
<dbReference type="EMBL" id="KN832888">
    <property type="protein sequence ID" value="KIM95118.1"/>
    <property type="molecule type" value="Genomic_DNA"/>
</dbReference>
<comment type="similarity">
    <text evidence="1">Belongs to the phosphosulfolactate synthase family.</text>
</comment>
<evidence type="ECO:0008006" key="4">
    <source>
        <dbReference type="Google" id="ProtNLM"/>
    </source>
</evidence>
<evidence type="ECO:0000313" key="3">
    <source>
        <dbReference type="Proteomes" id="UP000054321"/>
    </source>
</evidence>
<sequence length="274" mass="31057">MNNLRAFTRPQIKLDDKINGLGFIRSNPRTPKPRKRGVTEIRGPYYSAYGKRHWQDNMDTIGHHVDGLKFAGGSFSLTPEGSVSEFIDIAHQNEVYVSTGGFMEHVLTHPDVLHVVDRYLQKCKDVGFDIVELSSGFLSFPPDDWLRLVERVHSYGLKAKPELGIPIRDPAKVVDLGKRFIEAGVEMMMIESEGITENVKTWRTDIIQSILKGLPIESVMFEAADPAVFNWYVREFGIDVNLFVDHSQIVQLTCLRCGIWGKADTFGKVVSYRK</sequence>
<dbReference type="SUPFAM" id="SSF102110">
    <property type="entry name" value="(2r)-phospho-3-sulfolactate synthase ComA"/>
    <property type="match status" value="1"/>
</dbReference>
<organism evidence="2 3">
    <name type="scientific">Oidiodendron maius (strain Zn)</name>
    <dbReference type="NCBI Taxonomy" id="913774"/>
    <lineage>
        <taxon>Eukaryota</taxon>
        <taxon>Fungi</taxon>
        <taxon>Dikarya</taxon>
        <taxon>Ascomycota</taxon>
        <taxon>Pezizomycotina</taxon>
        <taxon>Leotiomycetes</taxon>
        <taxon>Leotiomycetes incertae sedis</taxon>
        <taxon>Myxotrichaceae</taxon>
        <taxon>Oidiodendron</taxon>
    </lineage>
</organism>
<evidence type="ECO:0000313" key="2">
    <source>
        <dbReference type="EMBL" id="KIM95118.1"/>
    </source>
</evidence>
<keyword evidence="3" id="KW-1185">Reference proteome</keyword>
<dbReference type="InterPro" id="IPR013785">
    <property type="entry name" value="Aldolase_TIM"/>
</dbReference>
<dbReference type="InterPro" id="IPR003830">
    <property type="entry name" value="ComA_synth"/>
</dbReference>
<gene>
    <name evidence="2" type="ORF">OIDMADRAFT_45531</name>
</gene>
<dbReference type="OrthoDB" id="47007at2759"/>